<feature type="domain" description="TonB C-terminal" evidence="1">
    <location>
        <begin position="90"/>
        <end position="149"/>
    </location>
</feature>
<reference evidence="2 3" key="1">
    <citation type="submission" date="2018-04" db="EMBL/GenBank/DDBJ databases">
        <title>Genome sequencing of Flavobacterium sp. HYN0059.</title>
        <authorList>
            <person name="Yi H."/>
            <person name="Baek C."/>
        </authorList>
    </citation>
    <scope>NUCLEOTIDE SEQUENCE [LARGE SCALE GENOMIC DNA]</scope>
    <source>
        <strain evidence="2 3">HYN0059</strain>
    </source>
</reference>
<organism evidence="2 3">
    <name type="scientific">Flavobacterium album</name>
    <dbReference type="NCBI Taxonomy" id="2175091"/>
    <lineage>
        <taxon>Bacteria</taxon>
        <taxon>Pseudomonadati</taxon>
        <taxon>Bacteroidota</taxon>
        <taxon>Flavobacteriia</taxon>
        <taxon>Flavobacteriales</taxon>
        <taxon>Flavobacteriaceae</taxon>
        <taxon>Flavobacterium</taxon>
    </lineage>
</organism>
<dbReference type="KEGG" id="falb:HYN59_17405"/>
<dbReference type="EMBL" id="CP029186">
    <property type="protein sequence ID" value="AWH86778.1"/>
    <property type="molecule type" value="Genomic_DNA"/>
</dbReference>
<evidence type="ECO:0000313" key="3">
    <source>
        <dbReference type="Proteomes" id="UP000244929"/>
    </source>
</evidence>
<dbReference type="RefSeq" id="WP_108779500.1">
    <property type="nucleotide sequence ID" value="NZ_CP029186.1"/>
</dbReference>
<name>A0A2S1R269_9FLAO</name>
<proteinExistence type="predicted"/>
<evidence type="ECO:0000313" key="2">
    <source>
        <dbReference type="EMBL" id="AWH86778.1"/>
    </source>
</evidence>
<dbReference type="OrthoDB" id="1095452at2"/>
<dbReference type="InterPro" id="IPR037682">
    <property type="entry name" value="TonB_C"/>
</dbReference>
<dbReference type="GO" id="GO:0055085">
    <property type="term" value="P:transmembrane transport"/>
    <property type="evidence" value="ECO:0007669"/>
    <property type="project" value="InterPro"/>
</dbReference>
<dbReference type="Pfam" id="PF03544">
    <property type="entry name" value="TonB_C"/>
    <property type="match status" value="1"/>
</dbReference>
<dbReference type="SUPFAM" id="SSF74653">
    <property type="entry name" value="TolA/TonB C-terminal domain"/>
    <property type="match status" value="1"/>
</dbReference>
<dbReference type="AlphaFoldDB" id="A0A2S1R269"/>
<accession>A0A2S1R269</accession>
<sequence>MKKIIFSISTLIFTLFTQAQENHIRISGDDIPIDASIAEPEQFEKDNKVYQLSEVEVLPEFSGGNTFLASYLDKNIRKDAFEKNYPPSCIVYVSFIIEKNGNMTNIKIERDPGYGIGKETLRVLKTIKTKWNPGVQNGKPVRVNYPLPIKIS</sequence>
<dbReference type="Proteomes" id="UP000244929">
    <property type="component" value="Chromosome"/>
</dbReference>
<protein>
    <recommendedName>
        <fullName evidence="1">TonB C-terminal domain-containing protein</fullName>
    </recommendedName>
</protein>
<dbReference type="Gene3D" id="3.30.1150.10">
    <property type="match status" value="1"/>
</dbReference>
<gene>
    <name evidence="2" type="ORF">HYN59_17405</name>
</gene>
<evidence type="ECO:0000259" key="1">
    <source>
        <dbReference type="Pfam" id="PF03544"/>
    </source>
</evidence>
<keyword evidence="3" id="KW-1185">Reference proteome</keyword>